<sequence>MAPLAGIRVLDVSSVLSGPLASMLLADLGADVIKVEPPTAPDFTRGTGDAHNAMTAYFYNTNRGKRAIAVDGSRSAGQQILRSLADQADVVLQNMRPGKAARIGLDPDECLERNKSLIYASISGYGTEGPSASEPVYDYVIQAVTGMVDVQRDPATTDPELTRHFLADKITAHSTVEAILAALFARERDPQRHGQHVEVSMYEANLAFVWPDAMMQHSLIEEPDAATVYPGDYYRVYPTNDGAIVMMPLMGPLDGICAAIGSPELATDPRFAVLGAGNLHEFQDLIAGHISRWSTEEALTIFGRHDVPAGPVIPRSQVHEHPQAVALNSVPEHDDAVIGRVRSARPAWRMSGTPEVLNEGAPIFGEHTDVVLHELGYSQEEVESLRQDGVVA</sequence>
<dbReference type="Gene3D" id="3.30.1540.10">
    <property type="entry name" value="formyl-coa transferase, domain 3"/>
    <property type="match status" value="1"/>
</dbReference>
<dbReference type="SUPFAM" id="SSF89796">
    <property type="entry name" value="CoA-transferase family III (CaiB/BaiF)"/>
    <property type="match status" value="1"/>
</dbReference>
<dbReference type="AlphaFoldDB" id="A0A381QEB8"/>
<organism evidence="2">
    <name type="scientific">marine metagenome</name>
    <dbReference type="NCBI Taxonomy" id="408172"/>
    <lineage>
        <taxon>unclassified sequences</taxon>
        <taxon>metagenomes</taxon>
        <taxon>ecological metagenomes</taxon>
    </lineage>
</organism>
<reference evidence="2" key="1">
    <citation type="submission" date="2018-05" db="EMBL/GenBank/DDBJ databases">
        <authorList>
            <person name="Lanie J.A."/>
            <person name="Ng W.-L."/>
            <person name="Kazmierczak K.M."/>
            <person name="Andrzejewski T.M."/>
            <person name="Davidsen T.M."/>
            <person name="Wayne K.J."/>
            <person name="Tettelin H."/>
            <person name="Glass J.I."/>
            <person name="Rusch D."/>
            <person name="Podicherti R."/>
            <person name="Tsui H.-C.T."/>
            <person name="Winkler M.E."/>
        </authorList>
    </citation>
    <scope>NUCLEOTIDE SEQUENCE</scope>
</reference>
<keyword evidence="1" id="KW-0808">Transferase</keyword>
<evidence type="ECO:0000256" key="1">
    <source>
        <dbReference type="ARBA" id="ARBA00022679"/>
    </source>
</evidence>
<proteinExistence type="predicted"/>
<accession>A0A381QEB8</accession>
<dbReference type="PANTHER" id="PTHR48207:SF3">
    <property type="entry name" value="SUCCINATE--HYDROXYMETHYLGLUTARATE COA-TRANSFERASE"/>
    <property type="match status" value="1"/>
</dbReference>
<gene>
    <name evidence="2" type="ORF">METZ01_LOCUS28867</name>
</gene>
<protein>
    <recommendedName>
        <fullName evidence="3">CoA transferase</fullName>
    </recommendedName>
</protein>
<dbReference type="InterPro" id="IPR044855">
    <property type="entry name" value="CoA-Trfase_III_dom3_sf"/>
</dbReference>
<evidence type="ECO:0000313" key="2">
    <source>
        <dbReference type="EMBL" id="SUZ76013.1"/>
    </source>
</evidence>
<name>A0A381QEB8_9ZZZZ</name>
<dbReference type="PANTHER" id="PTHR48207">
    <property type="entry name" value="SUCCINATE--HYDROXYMETHYLGLUTARATE COA-TRANSFERASE"/>
    <property type="match status" value="1"/>
</dbReference>
<dbReference type="Pfam" id="PF02515">
    <property type="entry name" value="CoA_transf_3"/>
    <property type="match status" value="1"/>
</dbReference>
<dbReference type="InterPro" id="IPR023606">
    <property type="entry name" value="CoA-Trfase_III_dom_1_sf"/>
</dbReference>
<dbReference type="EMBL" id="UINC01001261">
    <property type="protein sequence ID" value="SUZ76013.1"/>
    <property type="molecule type" value="Genomic_DNA"/>
</dbReference>
<dbReference type="Gene3D" id="3.40.50.10540">
    <property type="entry name" value="Crotonobetainyl-coa:carnitine coa-transferase, domain 1"/>
    <property type="match status" value="1"/>
</dbReference>
<dbReference type="InterPro" id="IPR003673">
    <property type="entry name" value="CoA-Trfase_fam_III"/>
</dbReference>
<dbReference type="InterPro" id="IPR050483">
    <property type="entry name" value="CoA-transferase_III_domain"/>
</dbReference>
<dbReference type="GO" id="GO:0008410">
    <property type="term" value="F:CoA-transferase activity"/>
    <property type="evidence" value="ECO:0007669"/>
    <property type="project" value="TreeGrafter"/>
</dbReference>
<evidence type="ECO:0008006" key="3">
    <source>
        <dbReference type="Google" id="ProtNLM"/>
    </source>
</evidence>